<feature type="transmembrane region" description="Helical" evidence="5">
    <location>
        <begin position="249"/>
        <end position="269"/>
    </location>
</feature>
<evidence type="ECO:0008006" key="8">
    <source>
        <dbReference type="Google" id="ProtNLM"/>
    </source>
</evidence>
<proteinExistence type="predicted"/>
<dbReference type="GO" id="GO:0016765">
    <property type="term" value="F:transferase activity, transferring alkyl or aryl (other than methyl) groups"/>
    <property type="evidence" value="ECO:0007669"/>
    <property type="project" value="InterPro"/>
</dbReference>
<protein>
    <recommendedName>
        <fullName evidence="8">Prenyltransferase</fullName>
    </recommendedName>
</protein>
<reference evidence="6 7" key="1">
    <citation type="submission" date="2018-06" db="EMBL/GenBank/DDBJ databases">
        <title>Extensive metabolic versatility and redundancy in microbially diverse, dynamic hydrothermal sediments.</title>
        <authorList>
            <person name="Dombrowski N."/>
            <person name="Teske A."/>
            <person name="Baker B.J."/>
        </authorList>
    </citation>
    <scope>NUCLEOTIDE SEQUENCE [LARGE SCALE GENOMIC DNA]</scope>
    <source>
        <strain evidence="6">B36_G15</strain>
    </source>
</reference>
<comment type="subcellular location">
    <subcellularLocation>
        <location evidence="1">Membrane</location>
        <topology evidence="1">Multi-pass membrane protein</topology>
    </subcellularLocation>
</comment>
<feature type="transmembrane region" description="Helical" evidence="5">
    <location>
        <begin position="53"/>
        <end position="73"/>
    </location>
</feature>
<dbReference type="InterPro" id="IPR044878">
    <property type="entry name" value="UbiA_sf"/>
</dbReference>
<gene>
    <name evidence="6" type="ORF">DRP53_06080</name>
</gene>
<keyword evidence="2 5" id="KW-0812">Transmembrane</keyword>
<feature type="transmembrane region" description="Helical" evidence="5">
    <location>
        <begin position="179"/>
        <end position="197"/>
    </location>
</feature>
<accession>A0A660SHR3</accession>
<dbReference type="AlphaFoldDB" id="A0A660SHR3"/>
<sequence>MIRIGFIRSTSVYMIRKLSAYLKAIRWFEIGVRLGSPLIAILLSIPALNYGHFSSAILGLIGFFFCWVHGYALNEWGGYYYDRYDPSKGDRPIISGALSRDEMLKLAIVAAVICVTIFAMLRPVLLLIVGFDIVLGIFYCHPRLVWKGKPFFSFFALFSVSVTDFLLGWLIFSNDIKTGATIGIFFGLLGITGISFHEVGDYDSDLRAGVRTNAVRFGKGPISWIGFLSYSLALFYLHSLIYRHLIPEGLIYPFLLTYPIYLFLFWRCLRGHFGAMAVKSFIRGYRLIYFVIGIAIIWILLKRG</sequence>
<feature type="transmembrane region" description="Helical" evidence="5">
    <location>
        <begin position="24"/>
        <end position="47"/>
    </location>
</feature>
<evidence type="ECO:0000256" key="1">
    <source>
        <dbReference type="ARBA" id="ARBA00004141"/>
    </source>
</evidence>
<dbReference type="Proteomes" id="UP000268469">
    <property type="component" value="Unassembled WGS sequence"/>
</dbReference>
<feature type="transmembrane region" description="Helical" evidence="5">
    <location>
        <begin position="281"/>
        <end position="301"/>
    </location>
</feature>
<keyword evidence="3 5" id="KW-1133">Transmembrane helix</keyword>
<dbReference type="Pfam" id="PF01040">
    <property type="entry name" value="UbiA"/>
    <property type="match status" value="1"/>
</dbReference>
<dbReference type="Gene3D" id="1.10.357.140">
    <property type="entry name" value="UbiA prenyltransferase"/>
    <property type="match status" value="1"/>
</dbReference>
<keyword evidence="4 5" id="KW-0472">Membrane</keyword>
<organism evidence="6 7">
    <name type="scientific">candidate division WOR-3 bacterium</name>
    <dbReference type="NCBI Taxonomy" id="2052148"/>
    <lineage>
        <taxon>Bacteria</taxon>
        <taxon>Bacteria division WOR-3</taxon>
    </lineage>
</organism>
<evidence type="ECO:0000256" key="4">
    <source>
        <dbReference type="ARBA" id="ARBA00023136"/>
    </source>
</evidence>
<evidence type="ECO:0000313" key="6">
    <source>
        <dbReference type="EMBL" id="RKX70102.1"/>
    </source>
</evidence>
<dbReference type="InterPro" id="IPR000537">
    <property type="entry name" value="UbiA_prenyltransferase"/>
</dbReference>
<feature type="transmembrane region" description="Helical" evidence="5">
    <location>
        <begin position="151"/>
        <end position="172"/>
    </location>
</feature>
<evidence type="ECO:0000256" key="2">
    <source>
        <dbReference type="ARBA" id="ARBA00022692"/>
    </source>
</evidence>
<dbReference type="EMBL" id="QNBE01000051">
    <property type="protein sequence ID" value="RKX70102.1"/>
    <property type="molecule type" value="Genomic_DNA"/>
</dbReference>
<evidence type="ECO:0000313" key="7">
    <source>
        <dbReference type="Proteomes" id="UP000268469"/>
    </source>
</evidence>
<comment type="caution">
    <text evidence="6">The sequence shown here is derived from an EMBL/GenBank/DDBJ whole genome shotgun (WGS) entry which is preliminary data.</text>
</comment>
<feature type="transmembrane region" description="Helical" evidence="5">
    <location>
        <begin position="217"/>
        <end position="237"/>
    </location>
</feature>
<evidence type="ECO:0000256" key="5">
    <source>
        <dbReference type="SAM" id="Phobius"/>
    </source>
</evidence>
<name>A0A660SHR3_UNCW3</name>
<feature type="transmembrane region" description="Helical" evidence="5">
    <location>
        <begin position="106"/>
        <end position="139"/>
    </location>
</feature>
<evidence type="ECO:0000256" key="3">
    <source>
        <dbReference type="ARBA" id="ARBA00022989"/>
    </source>
</evidence>
<dbReference type="GO" id="GO:0016020">
    <property type="term" value="C:membrane"/>
    <property type="evidence" value="ECO:0007669"/>
    <property type="project" value="UniProtKB-SubCell"/>
</dbReference>